<dbReference type="EMBL" id="BGPR01022295">
    <property type="protein sequence ID" value="GBN88460.1"/>
    <property type="molecule type" value="Genomic_DNA"/>
</dbReference>
<accession>A0A4Y2SM92</accession>
<evidence type="ECO:0000313" key="1">
    <source>
        <dbReference type="EMBL" id="GBN88460.1"/>
    </source>
</evidence>
<dbReference type="Proteomes" id="UP000499080">
    <property type="component" value="Unassembled WGS sequence"/>
</dbReference>
<sequence>MLLNVPGATVSHAFSIFSPYARKIVALLYLLLLHNFLPETQCNSISSSVVQLLAVLFLSYRYHCYSPPVPDLGKDTISLTIGSTGSYRVSDASMSHSTTTLSTAKGSL</sequence>
<gene>
    <name evidence="1" type="ORF">AVEN_267860_1</name>
</gene>
<keyword evidence="2" id="KW-1185">Reference proteome</keyword>
<protein>
    <submittedName>
        <fullName evidence="1">Uncharacterized protein</fullName>
    </submittedName>
</protein>
<dbReference type="AlphaFoldDB" id="A0A4Y2SM92"/>
<evidence type="ECO:0000313" key="2">
    <source>
        <dbReference type="Proteomes" id="UP000499080"/>
    </source>
</evidence>
<proteinExistence type="predicted"/>
<organism evidence="1 2">
    <name type="scientific">Araneus ventricosus</name>
    <name type="common">Orbweaver spider</name>
    <name type="synonym">Epeira ventricosa</name>
    <dbReference type="NCBI Taxonomy" id="182803"/>
    <lineage>
        <taxon>Eukaryota</taxon>
        <taxon>Metazoa</taxon>
        <taxon>Ecdysozoa</taxon>
        <taxon>Arthropoda</taxon>
        <taxon>Chelicerata</taxon>
        <taxon>Arachnida</taxon>
        <taxon>Araneae</taxon>
        <taxon>Araneomorphae</taxon>
        <taxon>Entelegynae</taxon>
        <taxon>Araneoidea</taxon>
        <taxon>Araneidae</taxon>
        <taxon>Araneus</taxon>
    </lineage>
</organism>
<name>A0A4Y2SM92_ARAVE</name>
<comment type="caution">
    <text evidence="1">The sequence shown here is derived from an EMBL/GenBank/DDBJ whole genome shotgun (WGS) entry which is preliminary data.</text>
</comment>
<reference evidence="1 2" key="1">
    <citation type="journal article" date="2019" name="Sci. Rep.">
        <title>Orb-weaving spider Araneus ventricosus genome elucidates the spidroin gene catalogue.</title>
        <authorList>
            <person name="Kono N."/>
            <person name="Nakamura H."/>
            <person name="Ohtoshi R."/>
            <person name="Moran D.A.P."/>
            <person name="Shinohara A."/>
            <person name="Yoshida Y."/>
            <person name="Fujiwara M."/>
            <person name="Mori M."/>
            <person name="Tomita M."/>
            <person name="Arakawa K."/>
        </authorList>
    </citation>
    <scope>NUCLEOTIDE SEQUENCE [LARGE SCALE GENOMIC DNA]</scope>
</reference>